<evidence type="ECO:0000313" key="1">
    <source>
        <dbReference type="Proteomes" id="UP000189705"/>
    </source>
</evidence>
<keyword evidence="1" id="KW-1185">Reference proteome</keyword>
<sequence>MGTRSDLCPTRRARSTAWRQPYLLPWQQQLSRSSTRKLRIENVMEPGPFLTDVLPSTRWLRNMSESSDCLCQRSQEWGTSCPHAFLGAYKLQHDMSWTPSENVERRDVEIGIIDKLLSQQAALPQCAEPNFQGLIK</sequence>
<proteinExistence type="predicted"/>
<name>A0A3Q0GMQ7_ALLSI</name>
<dbReference type="CTD" id="137414865"/>
<dbReference type="STRING" id="38654.A0A3Q0GMQ7"/>
<dbReference type="Proteomes" id="UP000189705">
    <property type="component" value="Unplaced"/>
</dbReference>
<dbReference type="PANTHER" id="PTHR14553">
    <property type="entry name" value="UNCHARACTERIZED PROTEIN C1ORF50"/>
    <property type="match status" value="1"/>
</dbReference>
<protein>
    <submittedName>
        <fullName evidence="2">Uncharacterized protein C1orf50 homolog</fullName>
    </submittedName>
</protein>
<organism evidence="1 2">
    <name type="scientific">Alligator sinensis</name>
    <name type="common">Chinese alligator</name>
    <dbReference type="NCBI Taxonomy" id="38654"/>
    <lineage>
        <taxon>Eukaryota</taxon>
        <taxon>Metazoa</taxon>
        <taxon>Chordata</taxon>
        <taxon>Craniata</taxon>
        <taxon>Vertebrata</taxon>
        <taxon>Euteleostomi</taxon>
        <taxon>Archelosauria</taxon>
        <taxon>Archosauria</taxon>
        <taxon>Crocodylia</taxon>
        <taxon>Alligatoridae</taxon>
        <taxon>Alligatorinae</taxon>
        <taxon>Alligator</taxon>
    </lineage>
</organism>
<reference evidence="2" key="1">
    <citation type="submission" date="2025-08" db="UniProtKB">
        <authorList>
            <consortium name="RefSeq"/>
        </authorList>
    </citation>
    <scope>IDENTIFICATION</scope>
</reference>
<dbReference type="KEGG" id="asn:102375782"/>
<dbReference type="InParanoid" id="A0A3Q0GMQ7"/>
<dbReference type="Pfam" id="PF10504">
    <property type="entry name" value="DUF2452"/>
    <property type="match status" value="1"/>
</dbReference>
<evidence type="ECO:0000313" key="2">
    <source>
        <dbReference type="RefSeq" id="XP_025059463.1"/>
    </source>
</evidence>
<dbReference type="AlphaFoldDB" id="A0A3Q0GMQ7"/>
<dbReference type="PANTHER" id="PTHR14553:SF1">
    <property type="entry name" value="SIMILAR TO CHROMOSOME 1 OPEN READING FRAME 50"/>
    <property type="match status" value="1"/>
</dbReference>
<accession>A0A3Q0GMQ7</accession>
<dbReference type="InterPro" id="IPR019534">
    <property type="entry name" value="DUF2452"/>
</dbReference>
<dbReference type="GeneID" id="102375782"/>
<gene>
    <name evidence="2" type="primary">CUNH1orf50</name>
</gene>
<dbReference type="RefSeq" id="XP_025059463.1">
    <property type="nucleotide sequence ID" value="XM_025203678.1"/>
</dbReference>